<keyword evidence="3" id="KW-1185">Reference proteome</keyword>
<evidence type="ECO:0000313" key="3">
    <source>
        <dbReference type="Proteomes" id="UP001328107"/>
    </source>
</evidence>
<gene>
    <name evidence="2" type="ORF">PMAYCL1PPCAC_27544</name>
</gene>
<keyword evidence="1" id="KW-1133">Transmembrane helix</keyword>
<feature type="transmembrane region" description="Helical" evidence="1">
    <location>
        <begin position="105"/>
        <end position="131"/>
    </location>
</feature>
<proteinExistence type="predicted"/>
<feature type="transmembrane region" description="Helical" evidence="1">
    <location>
        <begin position="7"/>
        <end position="27"/>
    </location>
</feature>
<dbReference type="Proteomes" id="UP001328107">
    <property type="component" value="Unassembled WGS sequence"/>
</dbReference>
<feature type="non-terminal residue" evidence="2">
    <location>
        <position position="152"/>
    </location>
</feature>
<dbReference type="EMBL" id="BTRK01000006">
    <property type="protein sequence ID" value="GMR57349.1"/>
    <property type="molecule type" value="Genomic_DNA"/>
</dbReference>
<sequence length="152" mass="17008">VLYAGQCVILGGMFAHILAMGCTFAVWNDSFSDNSDWYFALPFIFVIRFTLTSVSSVEFRALQRPAFRFVLARFIFAIYSIIAMIIFCTAVTYYGLVKPGNKTPAFVVCTIWVLATCVLWTALTSILRGIYYGLSRPKLLLDGGFDNGTHLE</sequence>
<evidence type="ECO:0000313" key="2">
    <source>
        <dbReference type="EMBL" id="GMR57349.1"/>
    </source>
</evidence>
<organism evidence="2 3">
    <name type="scientific">Pristionchus mayeri</name>
    <dbReference type="NCBI Taxonomy" id="1317129"/>
    <lineage>
        <taxon>Eukaryota</taxon>
        <taxon>Metazoa</taxon>
        <taxon>Ecdysozoa</taxon>
        <taxon>Nematoda</taxon>
        <taxon>Chromadorea</taxon>
        <taxon>Rhabditida</taxon>
        <taxon>Rhabditina</taxon>
        <taxon>Diplogasteromorpha</taxon>
        <taxon>Diplogasteroidea</taxon>
        <taxon>Neodiplogasteridae</taxon>
        <taxon>Pristionchus</taxon>
    </lineage>
</organism>
<protein>
    <submittedName>
        <fullName evidence="2">Uncharacterized protein</fullName>
    </submittedName>
</protein>
<feature type="transmembrane region" description="Helical" evidence="1">
    <location>
        <begin position="39"/>
        <end position="59"/>
    </location>
</feature>
<dbReference type="AlphaFoldDB" id="A0AAN5D6I8"/>
<name>A0AAN5D6I8_9BILA</name>
<feature type="transmembrane region" description="Helical" evidence="1">
    <location>
        <begin position="71"/>
        <end position="93"/>
    </location>
</feature>
<feature type="non-terminal residue" evidence="2">
    <location>
        <position position="1"/>
    </location>
</feature>
<accession>A0AAN5D6I8</accession>
<evidence type="ECO:0000256" key="1">
    <source>
        <dbReference type="SAM" id="Phobius"/>
    </source>
</evidence>
<keyword evidence="1" id="KW-0812">Transmembrane</keyword>
<keyword evidence="1" id="KW-0472">Membrane</keyword>
<comment type="caution">
    <text evidence="2">The sequence shown here is derived from an EMBL/GenBank/DDBJ whole genome shotgun (WGS) entry which is preliminary data.</text>
</comment>
<reference evidence="3" key="1">
    <citation type="submission" date="2022-10" db="EMBL/GenBank/DDBJ databases">
        <title>Genome assembly of Pristionchus species.</title>
        <authorList>
            <person name="Yoshida K."/>
            <person name="Sommer R.J."/>
        </authorList>
    </citation>
    <scope>NUCLEOTIDE SEQUENCE [LARGE SCALE GENOMIC DNA]</scope>
    <source>
        <strain evidence="3">RS5460</strain>
    </source>
</reference>